<dbReference type="GO" id="GO:0003676">
    <property type="term" value="F:nucleic acid binding"/>
    <property type="evidence" value="ECO:0007669"/>
    <property type="project" value="InterPro"/>
</dbReference>
<dbReference type="Pfam" id="PF02272">
    <property type="entry name" value="DHHA1"/>
    <property type="match status" value="1"/>
</dbReference>
<dbReference type="PROSITE" id="PS51201">
    <property type="entry name" value="RCK_N"/>
    <property type="match status" value="1"/>
</dbReference>
<dbReference type="InterPro" id="IPR051319">
    <property type="entry name" value="Oligoribo/pAp-PDE_c-di-AMP_PDE"/>
</dbReference>
<proteinExistence type="predicted"/>
<keyword evidence="2" id="KW-0378">Hydrolase</keyword>
<dbReference type="InterPro" id="IPR036291">
    <property type="entry name" value="NAD(P)-bd_dom_sf"/>
</dbReference>
<dbReference type="GO" id="GO:0006813">
    <property type="term" value="P:potassium ion transport"/>
    <property type="evidence" value="ECO:0007669"/>
    <property type="project" value="InterPro"/>
</dbReference>
<dbReference type="InterPro" id="IPR038763">
    <property type="entry name" value="DHH_sf"/>
</dbReference>
<organism evidence="2">
    <name type="scientific">Candidatus Methanogaster sp. ANME-2c ERB4</name>
    <dbReference type="NCBI Taxonomy" id="2759911"/>
    <lineage>
        <taxon>Archaea</taxon>
        <taxon>Methanobacteriati</taxon>
        <taxon>Methanobacteriota</taxon>
        <taxon>Stenosarchaea group</taxon>
        <taxon>Methanomicrobia</taxon>
        <taxon>Methanosarcinales</taxon>
        <taxon>ANME-2 cluster</taxon>
        <taxon>Candidatus Methanogasteraceae</taxon>
        <taxon>Candidatus Methanogaster</taxon>
    </lineage>
</organism>
<dbReference type="Gene3D" id="3.90.1640.10">
    <property type="entry name" value="inorganic pyrophosphatase (n-terminal core)"/>
    <property type="match status" value="1"/>
</dbReference>
<dbReference type="Gene3D" id="3.40.50.720">
    <property type="entry name" value="NAD(P)-binding Rossmann-like Domain"/>
    <property type="match status" value="1"/>
</dbReference>
<dbReference type="SUPFAM" id="SSF51735">
    <property type="entry name" value="NAD(P)-binding Rossmann-fold domains"/>
    <property type="match status" value="1"/>
</dbReference>
<dbReference type="PANTHER" id="PTHR47618:SF1">
    <property type="entry name" value="BIFUNCTIONAL OLIGORIBONUCLEASE AND PAP PHOSPHATASE NRNA"/>
    <property type="match status" value="1"/>
</dbReference>
<dbReference type="EMBL" id="MT631269">
    <property type="protein sequence ID" value="QNO47667.1"/>
    <property type="molecule type" value="Genomic_DNA"/>
</dbReference>
<dbReference type="Gene3D" id="3.10.310.30">
    <property type="match status" value="1"/>
</dbReference>
<dbReference type="GO" id="GO:0004427">
    <property type="term" value="F:inorganic diphosphate phosphatase activity"/>
    <property type="evidence" value="ECO:0007669"/>
    <property type="project" value="UniProtKB-EC"/>
</dbReference>
<evidence type="ECO:0000259" key="1">
    <source>
        <dbReference type="PROSITE" id="PS51201"/>
    </source>
</evidence>
<dbReference type="SUPFAM" id="SSF64182">
    <property type="entry name" value="DHH phosphoesterases"/>
    <property type="match status" value="1"/>
</dbReference>
<dbReference type="InterPro" id="IPR003148">
    <property type="entry name" value="RCK_N"/>
</dbReference>
<gene>
    <name evidence="2" type="primary">ppaC</name>
    <name evidence="2" type="ORF">MPIGPLOG_00035</name>
</gene>
<name>A0A7G9YI33_9EURY</name>
<dbReference type="EC" id="3.6.1.1" evidence="2"/>
<dbReference type="AlphaFoldDB" id="A0A7G9YI33"/>
<feature type="domain" description="RCK N-terminal" evidence="1">
    <location>
        <begin position="72"/>
        <end position="189"/>
    </location>
</feature>
<dbReference type="PANTHER" id="PTHR47618">
    <property type="entry name" value="BIFUNCTIONAL OLIGORIBONUCLEASE AND PAP PHOSPHATASE NRNA"/>
    <property type="match status" value="1"/>
</dbReference>
<protein>
    <submittedName>
        <fullName evidence="2">Manganese-dependent inorganic pyrophosphatase</fullName>
        <ecNumber evidence="2">3.6.1.1</ecNumber>
    </submittedName>
</protein>
<dbReference type="InterPro" id="IPR001667">
    <property type="entry name" value="DDH_dom"/>
</dbReference>
<sequence length="547" mass="59310">MVVEKSQIPIWYHATCQPHVIDRIMYNERLVIMAESAYMLQTPDIRGGLSITDSKKTSDPHKSATNGDKKLQSPYLVIGSGNIGSAVARELVNRNKTVVLIDRDAGKVETLKEQEFEAIVGDLNDPGLLDPIDIKSVEVALILSSDVSANENAIITIKQASEGIQVIARAPNSTAKAKLMGAGADSVIMPPRVVSDATLRILDRVESARHASNVLNILRSIGKGKLAIVVHDNPDPDAMSSAVALQTIAASVDIESEMLYRGEIGHQENKAFINLLQIDMGKIDEQKARSLEDFKKIALIDCSMPGENNLLPKDSDVAIIIDHHPAEMKAVHAEYIDIRPNAGATATIMTKYLQELDIPIGKDLATALLYGIRTDTLGFKRNANPIDLTAAALLYPLADHDILDMIETPAISVETLDVFGEAIRNRKIRGSYLITNVGILRDRDALAQAADYLLNLEGITTVLVYGIGEDQIYLSARSNDIRLNLGKSMQDAFGEAGSAGGHSTMAGAQIPLGVFSDARDRQALMKISEEVVMKRFFAAIGVENGDE</sequence>
<dbReference type="Pfam" id="PF01368">
    <property type="entry name" value="DHH"/>
    <property type="match status" value="1"/>
</dbReference>
<dbReference type="InterPro" id="IPR003156">
    <property type="entry name" value="DHHA1_dom"/>
</dbReference>
<reference evidence="2" key="1">
    <citation type="submission" date="2020-06" db="EMBL/GenBank/DDBJ databases">
        <title>Unique genomic features of the anaerobic methanotrophic archaea.</title>
        <authorList>
            <person name="Chadwick G.L."/>
            <person name="Skennerton C.T."/>
            <person name="Laso-Perez R."/>
            <person name="Leu A.O."/>
            <person name="Speth D.R."/>
            <person name="Yu H."/>
            <person name="Morgan-Lang C."/>
            <person name="Hatzenpichler R."/>
            <person name="Goudeau D."/>
            <person name="Malmstrom R."/>
            <person name="Brazelton W.J."/>
            <person name="Woyke T."/>
            <person name="Hallam S.J."/>
            <person name="Tyson G.W."/>
            <person name="Wegener G."/>
            <person name="Boetius A."/>
            <person name="Orphan V."/>
        </authorList>
    </citation>
    <scope>NUCLEOTIDE SEQUENCE</scope>
</reference>
<accession>A0A7G9YI33</accession>
<evidence type="ECO:0000313" key="2">
    <source>
        <dbReference type="EMBL" id="QNO47667.1"/>
    </source>
</evidence>
<dbReference type="Pfam" id="PF02254">
    <property type="entry name" value="TrkA_N"/>
    <property type="match status" value="1"/>
</dbReference>